<accession>F6LWB6</accession>
<dbReference type="EMBL" id="JF439215">
    <property type="protein sequence ID" value="AEF32106.1"/>
    <property type="molecule type" value="Genomic_DNA"/>
</dbReference>
<organism evidence="1">
    <name type="scientific">uncultured bacterium AB1650</name>
    <dbReference type="NCBI Taxonomy" id="1047164"/>
    <lineage>
        <taxon>Bacteria</taxon>
        <taxon>environmental samples</taxon>
    </lineage>
</organism>
<reference evidence="1" key="1">
    <citation type="journal article" date="2011" name="J. Am. Chem. Soc.">
        <title>Cloning and characterization of an environmental DNA-derived gene cluster that encodes the biosynthesis of the antitumor substance BE-54017.</title>
        <authorList>
            <person name="Chang F.Y."/>
            <person name="Brady S.F."/>
        </authorList>
    </citation>
    <scope>NUCLEOTIDE SEQUENCE</scope>
</reference>
<reference evidence="1" key="2">
    <citation type="submission" date="2011-02" db="EMBL/GenBank/DDBJ databases">
        <authorList>
            <person name="Chang F.-Y."/>
            <person name="Brady S.F."/>
        </authorList>
    </citation>
    <scope>NUCLEOTIDE SEQUENCE</scope>
</reference>
<name>F6LWB6_9BACT</name>
<proteinExistence type="predicted"/>
<evidence type="ECO:0000313" key="1">
    <source>
        <dbReference type="EMBL" id="AEF32106.1"/>
    </source>
</evidence>
<dbReference type="AlphaFoldDB" id="F6LWB6"/>
<sequence>MLSQLRRDAGLAQGELASAMTSQTKERISNGTFSDLERGIGAKPPRRDVVLFYLKHCLPRWRADAAPKEERRADVLRKLEALEALHERIKELAVKPHPLETDQNPARHVSNSVSGTVAGSVIQARDIHGDVHLSGAPQWQAVEPSDLKVAISSLHSMSGGWFHAFSRENTQVAESFAKDLELPGDQAGMDALFDRRLRAGAYVLSHPGLPACAVLSLFNPGSTHEVVVRDVQVTDKTDGPIVDGIAYLIEAGGMNDDPITFYLDSWFPVARLIEEGVDKGRYFVSRNIRVAPGEHVMLPLKFDAEKSSHAFRLTVRYQVRGRQLSTVVDHHGQPFRVSPTARSQVGAGYEAAYALAYDDSGAPRLTALAATDLPSWLG</sequence>
<protein>
    <submittedName>
        <fullName evidence="1">Uncharacterized protein</fullName>
    </submittedName>
</protein>